<evidence type="ECO:0000256" key="8">
    <source>
        <dbReference type="ARBA" id="ARBA00023163"/>
    </source>
</evidence>
<organism evidence="14">
    <name type="scientific">uncultured Woeseiaceae bacterium</name>
    <dbReference type="NCBI Taxonomy" id="1983305"/>
    <lineage>
        <taxon>Bacteria</taxon>
        <taxon>Pseudomonadati</taxon>
        <taxon>Pseudomonadota</taxon>
        <taxon>Gammaproteobacteria</taxon>
        <taxon>Woeseiales</taxon>
        <taxon>Woeseiaceae</taxon>
        <taxon>environmental samples</taxon>
    </lineage>
</organism>
<dbReference type="Pfam" id="PF12833">
    <property type="entry name" value="HTH_18"/>
    <property type="match status" value="1"/>
</dbReference>
<dbReference type="Gene3D" id="1.10.287.130">
    <property type="match status" value="1"/>
</dbReference>
<dbReference type="SUPFAM" id="SSF47384">
    <property type="entry name" value="Homodimeric domain of signal transducing histidine kinase"/>
    <property type="match status" value="1"/>
</dbReference>
<dbReference type="InterPro" id="IPR013783">
    <property type="entry name" value="Ig-like_fold"/>
</dbReference>
<dbReference type="GO" id="GO:0005886">
    <property type="term" value="C:plasma membrane"/>
    <property type="evidence" value="ECO:0007669"/>
    <property type="project" value="UniProtKB-ARBA"/>
</dbReference>
<dbReference type="CDD" id="cd00082">
    <property type="entry name" value="HisKA"/>
    <property type="match status" value="1"/>
</dbReference>
<dbReference type="PANTHER" id="PTHR43547:SF2">
    <property type="entry name" value="HYBRID SIGNAL TRANSDUCTION HISTIDINE KINASE C"/>
    <property type="match status" value="1"/>
</dbReference>
<dbReference type="GO" id="GO:0003700">
    <property type="term" value="F:DNA-binding transcription factor activity"/>
    <property type="evidence" value="ECO:0007669"/>
    <property type="project" value="InterPro"/>
</dbReference>
<dbReference type="GO" id="GO:0043565">
    <property type="term" value="F:sequence-specific DNA binding"/>
    <property type="evidence" value="ECO:0007669"/>
    <property type="project" value="InterPro"/>
</dbReference>
<dbReference type="PROSITE" id="PS50109">
    <property type="entry name" value="HIS_KIN"/>
    <property type="match status" value="1"/>
</dbReference>
<dbReference type="InterPro" id="IPR015943">
    <property type="entry name" value="WD40/YVTN_repeat-like_dom_sf"/>
</dbReference>
<dbReference type="InterPro" id="IPR018062">
    <property type="entry name" value="HTH_AraC-typ_CS"/>
</dbReference>
<keyword evidence="4" id="KW-0808">Transferase</keyword>
<protein>
    <recommendedName>
        <fullName evidence="2">histidine kinase</fullName>
        <ecNumber evidence="2">2.7.13.3</ecNumber>
    </recommendedName>
</protein>
<dbReference type="CDD" id="cd17574">
    <property type="entry name" value="REC_OmpR"/>
    <property type="match status" value="1"/>
</dbReference>
<keyword evidence="10" id="KW-0472">Membrane</keyword>
<keyword evidence="10" id="KW-1133">Transmembrane helix</keyword>
<evidence type="ECO:0000256" key="9">
    <source>
        <dbReference type="PROSITE-ProRule" id="PRU00169"/>
    </source>
</evidence>
<dbReference type="SUPFAM" id="SSF55874">
    <property type="entry name" value="ATPase domain of HSP90 chaperone/DNA topoisomerase II/histidine kinase"/>
    <property type="match status" value="1"/>
</dbReference>
<dbReference type="PROSITE" id="PS50110">
    <property type="entry name" value="RESPONSE_REGULATORY"/>
    <property type="match status" value="1"/>
</dbReference>
<accession>A0A7D9D2P5</accession>
<evidence type="ECO:0000259" key="13">
    <source>
        <dbReference type="PROSITE" id="PS50110"/>
    </source>
</evidence>
<dbReference type="Gene3D" id="1.10.10.60">
    <property type="entry name" value="Homeodomain-like"/>
    <property type="match status" value="1"/>
</dbReference>
<dbReference type="Pfam" id="PF00512">
    <property type="entry name" value="HisKA"/>
    <property type="match status" value="1"/>
</dbReference>
<evidence type="ECO:0000256" key="1">
    <source>
        <dbReference type="ARBA" id="ARBA00000085"/>
    </source>
</evidence>
<dbReference type="Pfam" id="PF00072">
    <property type="entry name" value="Response_reg"/>
    <property type="match status" value="1"/>
</dbReference>
<evidence type="ECO:0000256" key="3">
    <source>
        <dbReference type="ARBA" id="ARBA00022553"/>
    </source>
</evidence>
<dbReference type="InterPro" id="IPR005467">
    <property type="entry name" value="His_kinase_dom"/>
</dbReference>
<dbReference type="EMBL" id="LR633967">
    <property type="protein sequence ID" value="VUX55291.1"/>
    <property type="molecule type" value="Genomic_DNA"/>
</dbReference>
<dbReference type="SMART" id="SM00342">
    <property type="entry name" value="HTH_ARAC"/>
    <property type="match status" value="1"/>
</dbReference>
<dbReference type="InterPro" id="IPR001789">
    <property type="entry name" value="Sig_transdc_resp-reg_receiver"/>
</dbReference>
<keyword evidence="5 14" id="KW-0418">Kinase</keyword>
<feature type="domain" description="Histidine kinase" evidence="12">
    <location>
        <begin position="891"/>
        <end position="1105"/>
    </location>
</feature>
<dbReference type="SUPFAM" id="SSF52172">
    <property type="entry name" value="CheY-like"/>
    <property type="match status" value="1"/>
</dbReference>
<dbReference type="EC" id="2.7.13.3" evidence="2"/>
<reference evidence="14" key="1">
    <citation type="submission" date="2019-07" db="EMBL/GenBank/DDBJ databases">
        <authorList>
            <person name="Weber M."/>
            <person name="Kostadinov I."/>
            <person name="Kostadinov D I."/>
        </authorList>
    </citation>
    <scope>NUCLEOTIDE SEQUENCE</scope>
    <source>
        <strain evidence="14">Gfbio:sag-sample-m06:053724c1-46a9-4a36-b237-ea2bf867836b</strain>
    </source>
</reference>
<feature type="domain" description="HTH araC/xylS-type" evidence="11">
    <location>
        <begin position="1292"/>
        <end position="1394"/>
    </location>
</feature>
<dbReference type="PANTHER" id="PTHR43547">
    <property type="entry name" value="TWO-COMPONENT HISTIDINE KINASE"/>
    <property type="match status" value="1"/>
</dbReference>
<evidence type="ECO:0000256" key="10">
    <source>
        <dbReference type="SAM" id="Phobius"/>
    </source>
</evidence>
<dbReference type="Pfam" id="PF02518">
    <property type="entry name" value="HATPase_c"/>
    <property type="match status" value="1"/>
</dbReference>
<dbReference type="Gene3D" id="3.30.565.10">
    <property type="entry name" value="Histidine kinase-like ATPase, C-terminal domain"/>
    <property type="match status" value="1"/>
</dbReference>
<evidence type="ECO:0000256" key="6">
    <source>
        <dbReference type="ARBA" id="ARBA00023015"/>
    </source>
</evidence>
<dbReference type="InterPro" id="IPR003661">
    <property type="entry name" value="HisK_dim/P_dom"/>
</dbReference>
<dbReference type="InterPro" id="IPR011006">
    <property type="entry name" value="CheY-like_superfamily"/>
</dbReference>
<dbReference type="SMART" id="SM00448">
    <property type="entry name" value="REC"/>
    <property type="match status" value="1"/>
</dbReference>
<keyword evidence="10" id="KW-0812">Transmembrane</keyword>
<dbReference type="CDD" id="cd00075">
    <property type="entry name" value="HATPase"/>
    <property type="match status" value="1"/>
</dbReference>
<evidence type="ECO:0000313" key="14">
    <source>
        <dbReference type="EMBL" id="VUX55291.1"/>
    </source>
</evidence>
<dbReference type="InterPro" id="IPR009057">
    <property type="entry name" value="Homeodomain-like_sf"/>
</dbReference>
<dbReference type="FunFam" id="1.10.287.130:FF:000045">
    <property type="entry name" value="Two-component system sensor histidine kinase/response regulator"/>
    <property type="match status" value="1"/>
</dbReference>
<dbReference type="Pfam" id="PF07494">
    <property type="entry name" value="Reg_prop"/>
    <property type="match status" value="6"/>
</dbReference>
<gene>
    <name evidence="14" type="ORF">JTBM06_V1_10013</name>
</gene>
<evidence type="ECO:0000256" key="2">
    <source>
        <dbReference type="ARBA" id="ARBA00012438"/>
    </source>
</evidence>
<dbReference type="InterPro" id="IPR036097">
    <property type="entry name" value="HisK_dim/P_sf"/>
</dbReference>
<keyword evidence="8" id="KW-0804">Transcription</keyword>
<proteinExistence type="predicted"/>
<dbReference type="InterPro" id="IPR018060">
    <property type="entry name" value="HTH_AraC"/>
</dbReference>
<feature type="transmembrane region" description="Helical" evidence="10">
    <location>
        <begin position="821"/>
        <end position="841"/>
    </location>
</feature>
<keyword evidence="3 9" id="KW-0597">Phosphoprotein</keyword>
<dbReference type="SUPFAM" id="SSF46689">
    <property type="entry name" value="Homeodomain-like"/>
    <property type="match status" value="1"/>
</dbReference>
<dbReference type="Gene3D" id="3.40.50.2300">
    <property type="match status" value="1"/>
</dbReference>
<sequence length="1406" mass="155539">MEISMAGFDRNACNLASALRGASRSLAITVAFVALLAWHVVDAAEPATTFTHLGAEDGLPSPTVWAVAQDPQGFMWFATSSGLARYDGLEMFVYRHDPQNSRSLVHDDISGLLVDRAGTLWIGTAAGLSRYDPATDSFDRFTHDPANPNSLAGNLVTALAEDRDGAIWVGADGLNRLDPASGRVTRYQHDPDNPASLSNNFIWTIHVDGAGQIWIGTNGSGLDRFNPTDSIFENIELGPVLPSEQNQLDDIVRAIHQDRSGALWVGTDGGLNRLDVTSGERQFFEYNYDEPADTGNIVDNIITAILEDSVGNLWIGTGESGLNRYDQTTGRFIHYQDNPADPNSLGGDRVTSIFEDRTGLLWFGGRGVSRLDLTSEQLLIHRPPRDHLAAAVAAAPMSLLIDQQGRVWVANMNGMARLDRSTESWSAHLLIPERPDYPDNRVYAMHDGSDGWFYVGVPQHIALFTRQYDSYGPTIIALRNTPNLIHVDRSGTIWAGVPYQGLARLPGRNGENQEYLLPDAENPASLSSDFVYFVHEDARDRFWVGTLDGLNRLDRSSGSFERFMYDGSNVQGPSHKEFLAVAETADGDLWFGTGRGLNRLDANATRFQHYLASDGLAHDRVNAVAIDHLGNVWAGTDGGLSRLNPRTGQIQNFYVQHGLPDNEILQLAIAPSGELYIATQGGLVSLSPDRLVALGTTAQVAVAGFEVFNTPVSPNSDQGPRLSGPIGETSEITLTHRDRVFSFDLAVLDYRDPDKNRYTYMLEGLDPDWVHAEGAQRRVTYTTLPAGRYRFLYRGADSSGRWDEATHAIQLTVLPAPWLTWWAYSLYATAAILLFVGLVILRTRTATIRASELETTVQRRTQELQKQRDTVKLQSQRLQDVAAAKDQLYANVSHEFRTPLTIILGPLERLLRREHSPTRRGHLETIRRNAQRLLRLVEQLLDLARLDAAKVVDPSPQPAGSRVHTLVQSFNTLAEDKGIRLTSHPAPALWATCDADALDTIVVNLVSNAIKYTPRGGQIMVRVEPDEEDWVAIAVTDTGIGIPRDQQASVFERFYRAGDQAETIPGSGLGLALVRELVLANAGEIELWSEEGVGTTFTIRLPAAEPATPSMEPAQGLELVEREVALLNPQQVIEQDGQIEAGERSRVLVIEDNQDLCRHLKEVLGGSMHCDFAHDGKSGLDMAVESVPDMIICDVMLPKINGYEVTRQLKQDDRTCHIPVILLTARADEESRLRGMRTLADDYITKPFNEAELLQRVETLLAVREILRQRYSKEVHQMDASDFRATMSERDRRFIGRVDNSLAERFSDPEFSTSRFASDVAMSERQLQRKLRALLNFTPREYLRNYRLQEGAKMLQAGASVADAAYAVGFLSLSYFAKCFKAQFGVTPSDVLDSSDAEQSASDDVG</sequence>
<dbReference type="Pfam" id="PF07495">
    <property type="entry name" value="Y_Y_Y"/>
    <property type="match status" value="1"/>
</dbReference>
<dbReference type="FunFam" id="3.30.565.10:FF:000006">
    <property type="entry name" value="Sensor histidine kinase WalK"/>
    <property type="match status" value="1"/>
</dbReference>
<evidence type="ECO:0000259" key="11">
    <source>
        <dbReference type="PROSITE" id="PS01124"/>
    </source>
</evidence>
<dbReference type="Gene3D" id="2.60.40.10">
    <property type="entry name" value="Immunoglobulins"/>
    <property type="match status" value="1"/>
</dbReference>
<feature type="domain" description="Response regulatory" evidence="13">
    <location>
        <begin position="1146"/>
        <end position="1261"/>
    </location>
</feature>
<dbReference type="Gene3D" id="2.130.10.10">
    <property type="entry name" value="YVTN repeat-like/Quinoprotein amine dehydrogenase"/>
    <property type="match status" value="4"/>
</dbReference>
<evidence type="ECO:0000259" key="12">
    <source>
        <dbReference type="PROSITE" id="PS50109"/>
    </source>
</evidence>
<name>A0A7D9D2P5_9GAMM</name>
<dbReference type="PROSITE" id="PS01124">
    <property type="entry name" value="HTH_ARAC_FAMILY_2"/>
    <property type="match status" value="1"/>
</dbReference>
<dbReference type="InterPro" id="IPR011123">
    <property type="entry name" value="Y_Y_Y"/>
</dbReference>
<dbReference type="SMART" id="SM00387">
    <property type="entry name" value="HATPase_c"/>
    <property type="match status" value="1"/>
</dbReference>
<dbReference type="PROSITE" id="PS00041">
    <property type="entry name" value="HTH_ARAC_FAMILY_1"/>
    <property type="match status" value="1"/>
</dbReference>
<dbReference type="InterPro" id="IPR004358">
    <property type="entry name" value="Sig_transdc_His_kin-like_C"/>
</dbReference>
<dbReference type="InterPro" id="IPR003594">
    <property type="entry name" value="HATPase_dom"/>
</dbReference>
<feature type="modified residue" description="4-aspartylphosphate" evidence="9">
    <location>
        <position position="1194"/>
    </location>
</feature>
<dbReference type="SMART" id="SM00388">
    <property type="entry name" value="HisKA"/>
    <property type="match status" value="1"/>
</dbReference>
<dbReference type="SUPFAM" id="SSF63829">
    <property type="entry name" value="Calcium-dependent phosphotriesterase"/>
    <property type="match status" value="2"/>
</dbReference>
<dbReference type="GO" id="GO:0000155">
    <property type="term" value="F:phosphorelay sensor kinase activity"/>
    <property type="evidence" value="ECO:0007669"/>
    <property type="project" value="InterPro"/>
</dbReference>
<keyword evidence="7" id="KW-0238">DNA-binding</keyword>
<dbReference type="InterPro" id="IPR036890">
    <property type="entry name" value="HATPase_C_sf"/>
</dbReference>
<evidence type="ECO:0000256" key="4">
    <source>
        <dbReference type="ARBA" id="ARBA00022679"/>
    </source>
</evidence>
<evidence type="ECO:0000256" key="7">
    <source>
        <dbReference type="ARBA" id="ARBA00023125"/>
    </source>
</evidence>
<comment type="catalytic activity">
    <reaction evidence="1">
        <text>ATP + protein L-histidine = ADP + protein N-phospho-L-histidine.</text>
        <dbReference type="EC" id="2.7.13.3"/>
    </reaction>
</comment>
<keyword evidence="6" id="KW-0805">Transcription regulation</keyword>
<dbReference type="InterPro" id="IPR011110">
    <property type="entry name" value="Reg_prop"/>
</dbReference>
<dbReference type="PRINTS" id="PR00344">
    <property type="entry name" value="BCTRLSENSOR"/>
</dbReference>
<evidence type="ECO:0000256" key="5">
    <source>
        <dbReference type="ARBA" id="ARBA00022777"/>
    </source>
</evidence>